<keyword evidence="3" id="KW-1185">Reference proteome</keyword>
<keyword evidence="2" id="KW-0067">ATP-binding</keyword>
<dbReference type="AlphaFoldDB" id="A0A1H1JXM5"/>
<protein>
    <submittedName>
        <fullName evidence="2">Putative DNA primase/helicase</fullName>
    </submittedName>
</protein>
<dbReference type="GO" id="GO:0008270">
    <property type="term" value="F:zinc ion binding"/>
    <property type="evidence" value="ECO:0007669"/>
    <property type="project" value="InterPro"/>
</dbReference>
<evidence type="ECO:0000313" key="3">
    <source>
        <dbReference type="Proteomes" id="UP000183487"/>
    </source>
</evidence>
<dbReference type="SMART" id="SM00778">
    <property type="entry name" value="Prim_Zn_Ribbon"/>
    <property type="match status" value="1"/>
</dbReference>
<dbReference type="Pfam" id="PF23639">
    <property type="entry name" value="DUF7146"/>
    <property type="match status" value="1"/>
</dbReference>
<dbReference type="InterPro" id="IPR055570">
    <property type="entry name" value="DUF7146"/>
</dbReference>
<evidence type="ECO:0000259" key="1">
    <source>
        <dbReference type="SMART" id="SM00778"/>
    </source>
</evidence>
<accession>A0A1H1JXM5</accession>
<sequence>MNASGRGLSPEKYEWLQRKLKEFRLSPEAWISTLMSYGIPADSLTGNGAPCPICGGDDRFTYDNRNGRGDWVCRQCNGGNPGAGDGLQLISKVSGIGLYRLICQLEGSAPRPLPAVCNEKAPKPKSKVDPAFVEKILNSTWENDCAPLEPGGFAMQYLAGRVPGLSVEPSKALRFGMLEYRDNDRSVLGTWPGIVARYVLPDGRLGTLHRTYLDHRVPKKAEIISASGEILDPKKNHITLNPLLGGAVRLMDPVDGEIGVGEGLESAYGAHMEFDVPVWYCLNKDLLRQFVVPHGLCIKVVHIFMDFDEIDPRTRKSPGVAAALQLAARLRADGYRVVLHRPKRRGHDFCTEWNELWQLRHKRSMQMQHRSVYSRQAIAAQ</sequence>
<feature type="domain" description="DNA primase/helicase Gp4 N-terminal Bacteriophage T7-like" evidence="1">
    <location>
        <begin position="46"/>
        <end position="87"/>
    </location>
</feature>
<dbReference type="Pfam" id="PF13362">
    <property type="entry name" value="Toprim_3"/>
    <property type="match status" value="1"/>
</dbReference>
<dbReference type="OrthoDB" id="8967890at2"/>
<keyword evidence="2" id="KW-0347">Helicase</keyword>
<reference evidence="3" key="1">
    <citation type="submission" date="2016-10" db="EMBL/GenBank/DDBJ databases">
        <authorList>
            <person name="Varghese N."/>
        </authorList>
    </citation>
    <scope>NUCLEOTIDE SEQUENCE [LARGE SCALE GENOMIC DNA]</scope>
    <source>
        <strain evidence="3">GAS106B</strain>
    </source>
</reference>
<keyword evidence="2" id="KW-0547">Nucleotide-binding</keyword>
<dbReference type="Pfam" id="PF08273">
    <property type="entry name" value="Zn_Ribbon_Prim"/>
    <property type="match status" value="1"/>
</dbReference>
<proteinExistence type="predicted"/>
<name>A0A1H1JXM5_9BURK</name>
<dbReference type="EMBL" id="FNKP01000004">
    <property type="protein sequence ID" value="SDR54425.1"/>
    <property type="molecule type" value="Genomic_DNA"/>
</dbReference>
<dbReference type="InterPro" id="IPR013237">
    <property type="entry name" value="Phage_T7_Gp4_N"/>
</dbReference>
<dbReference type="SUPFAM" id="SSF57783">
    <property type="entry name" value="Zinc beta-ribbon"/>
    <property type="match status" value="1"/>
</dbReference>
<dbReference type="GO" id="GO:0004386">
    <property type="term" value="F:helicase activity"/>
    <property type="evidence" value="ECO:0007669"/>
    <property type="project" value="UniProtKB-KW"/>
</dbReference>
<organism evidence="2 3">
    <name type="scientific">Paraburkholderia fungorum</name>
    <dbReference type="NCBI Taxonomy" id="134537"/>
    <lineage>
        <taxon>Bacteria</taxon>
        <taxon>Pseudomonadati</taxon>
        <taxon>Pseudomonadota</taxon>
        <taxon>Betaproteobacteria</taxon>
        <taxon>Burkholderiales</taxon>
        <taxon>Burkholderiaceae</taxon>
        <taxon>Paraburkholderia</taxon>
    </lineage>
</organism>
<evidence type="ECO:0000313" key="2">
    <source>
        <dbReference type="EMBL" id="SDR54425.1"/>
    </source>
</evidence>
<dbReference type="InterPro" id="IPR006171">
    <property type="entry name" value="TOPRIM_dom"/>
</dbReference>
<dbReference type="Proteomes" id="UP000183487">
    <property type="component" value="Unassembled WGS sequence"/>
</dbReference>
<gene>
    <name evidence="2" type="ORF">SAMN05443245_7424</name>
</gene>
<keyword evidence="2" id="KW-0378">Hydrolase</keyword>